<evidence type="ECO:0000256" key="2">
    <source>
        <dbReference type="ARBA" id="ARBA00022692"/>
    </source>
</evidence>
<dbReference type="OrthoDB" id="9771198at2"/>
<dbReference type="InterPro" id="IPR036513">
    <property type="entry name" value="STAS_dom_sf"/>
</dbReference>
<dbReference type="EMBL" id="SOEZ01000081">
    <property type="protein sequence ID" value="TFB46274.1"/>
    <property type="molecule type" value="Genomic_DNA"/>
</dbReference>
<dbReference type="Pfam" id="PF00916">
    <property type="entry name" value="Sulfate_transp"/>
    <property type="match status" value="1"/>
</dbReference>
<keyword evidence="8" id="KW-1185">Reference proteome</keyword>
<reference evidence="7 8" key="1">
    <citation type="submission" date="2019-03" db="EMBL/GenBank/DDBJ databases">
        <title>Genomics of glacier-inhabiting Cryobacterium strains.</title>
        <authorList>
            <person name="Liu Q."/>
            <person name="Xin Y.-H."/>
        </authorList>
    </citation>
    <scope>NUCLEOTIDE SEQUENCE [LARGE SCALE GENOMIC DNA]</scope>
    <source>
        <strain evidence="7 8">Sr47</strain>
    </source>
</reference>
<dbReference type="InterPro" id="IPR011547">
    <property type="entry name" value="SLC26A/SulP_dom"/>
</dbReference>
<dbReference type="AlphaFoldDB" id="A0A4R8UAG8"/>
<evidence type="ECO:0000256" key="5">
    <source>
        <dbReference type="SAM" id="Phobius"/>
    </source>
</evidence>
<feature type="transmembrane region" description="Helical" evidence="5">
    <location>
        <begin position="384"/>
        <end position="414"/>
    </location>
</feature>
<dbReference type="RefSeq" id="WP_134493344.1">
    <property type="nucleotide sequence ID" value="NZ_SOEZ01000081.1"/>
</dbReference>
<evidence type="ECO:0000256" key="1">
    <source>
        <dbReference type="ARBA" id="ARBA00004141"/>
    </source>
</evidence>
<accession>A0A4R8UAG8</accession>
<comment type="caution">
    <text evidence="7">The sequence shown here is derived from an EMBL/GenBank/DDBJ whole genome shotgun (WGS) entry which is preliminary data.</text>
</comment>
<dbReference type="CDD" id="cd07042">
    <property type="entry name" value="STAS_SulP_like_sulfate_transporter"/>
    <property type="match status" value="1"/>
</dbReference>
<sequence>MKTRARHGLAFARGLLPQRADFALMRRSPGRDLLAGLTVAIVALPLALAFGVASGLGATAGLTTAIIAGILAAVFGGSNIQVSGPTGAMTVVLVPVVHEFGVSGVLEVTVMAGVLLLVLAVSGIGRYVRYLPASLVEGFTAGIAVVIALQQVPNMLGLQPGDQEKVWALAWDAVVRFAQAPDPVAPLITLGVAGVILAGARWRPSLPLSLLAVVIVTMIAAWGSSDLPVIGALPSGLPAPATGFFDPAMLAALLPSALAIAALAALESLLSATVADGMSVGERHNPDRELFGQGIANLVVPFFGGVPATAAIARTAVNVRSGARSRLAAISHSLVLLVVVLVAGSLVGFVPLAALAGVLLATTIQMVQFGSIRAIMRATRGDAVVLAVTFGVTVAIDLVTAVVVGLASAALLALREVARSARVEQVPLDTADHSAEERELLAEHIVAYRFDGPLFFGAAHRFLLELTEVSAVSIVILRMSRVTTLDATGGLMLDDVITRLEAKGIVVLVSGVTDRHRAVLRRLGVAPHLRELGRVFAATPDAIAYARTLLPAPRKP</sequence>
<dbReference type="InterPro" id="IPR002645">
    <property type="entry name" value="STAS_dom"/>
</dbReference>
<evidence type="ECO:0000313" key="8">
    <source>
        <dbReference type="Proteomes" id="UP000297866"/>
    </source>
</evidence>
<protein>
    <submittedName>
        <fullName evidence="7">SulP family inorganic anion transporter</fullName>
    </submittedName>
</protein>
<dbReference type="Proteomes" id="UP000297866">
    <property type="component" value="Unassembled WGS sequence"/>
</dbReference>
<evidence type="ECO:0000256" key="3">
    <source>
        <dbReference type="ARBA" id="ARBA00022989"/>
    </source>
</evidence>
<feature type="transmembrane region" description="Helical" evidence="5">
    <location>
        <begin position="184"/>
        <end position="202"/>
    </location>
</feature>
<dbReference type="GO" id="GO:0016020">
    <property type="term" value="C:membrane"/>
    <property type="evidence" value="ECO:0007669"/>
    <property type="project" value="UniProtKB-SubCell"/>
</dbReference>
<evidence type="ECO:0000256" key="4">
    <source>
        <dbReference type="ARBA" id="ARBA00023136"/>
    </source>
</evidence>
<dbReference type="InterPro" id="IPR001902">
    <property type="entry name" value="SLC26A/SulP_fam"/>
</dbReference>
<feature type="transmembrane region" description="Helical" evidence="5">
    <location>
        <begin position="248"/>
        <end position="270"/>
    </location>
</feature>
<feature type="transmembrane region" description="Helical" evidence="5">
    <location>
        <begin position="290"/>
        <end position="313"/>
    </location>
</feature>
<name>A0A4R8UAG8_9MICO</name>
<dbReference type="Gene3D" id="3.30.750.24">
    <property type="entry name" value="STAS domain"/>
    <property type="match status" value="1"/>
</dbReference>
<proteinExistence type="predicted"/>
<feature type="transmembrane region" description="Helical" evidence="5">
    <location>
        <begin position="208"/>
        <end position="227"/>
    </location>
</feature>
<feature type="domain" description="STAS" evidence="6">
    <location>
        <begin position="435"/>
        <end position="546"/>
    </location>
</feature>
<comment type="subcellular location">
    <subcellularLocation>
        <location evidence="1">Membrane</location>
        <topology evidence="1">Multi-pass membrane protein</topology>
    </subcellularLocation>
</comment>
<dbReference type="PROSITE" id="PS50801">
    <property type="entry name" value="STAS"/>
    <property type="match status" value="1"/>
</dbReference>
<dbReference type="SUPFAM" id="SSF52091">
    <property type="entry name" value="SpoIIaa-like"/>
    <property type="match status" value="1"/>
</dbReference>
<feature type="transmembrane region" description="Helical" evidence="5">
    <location>
        <begin position="59"/>
        <end position="80"/>
    </location>
</feature>
<organism evidence="7 8">
    <name type="scientific">Cryobacterium tagatosivorans</name>
    <dbReference type="NCBI Taxonomy" id="1259199"/>
    <lineage>
        <taxon>Bacteria</taxon>
        <taxon>Bacillati</taxon>
        <taxon>Actinomycetota</taxon>
        <taxon>Actinomycetes</taxon>
        <taxon>Micrococcales</taxon>
        <taxon>Microbacteriaceae</taxon>
        <taxon>Cryobacterium</taxon>
    </lineage>
</organism>
<dbReference type="GO" id="GO:0055085">
    <property type="term" value="P:transmembrane transport"/>
    <property type="evidence" value="ECO:0007669"/>
    <property type="project" value="InterPro"/>
</dbReference>
<evidence type="ECO:0000313" key="7">
    <source>
        <dbReference type="EMBL" id="TFB46274.1"/>
    </source>
</evidence>
<keyword evidence="2 5" id="KW-0812">Transmembrane</keyword>
<keyword evidence="3 5" id="KW-1133">Transmembrane helix</keyword>
<feature type="transmembrane region" description="Helical" evidence="5">
    <location>
        <begin position="334"/>
        <end position="364"/>
    </location>
</feature>
<evidence type="ECO:0000259" key="6">
    <source>
        <dbReference type="PROSITE" id="PS50801"/>
    </source>
</evidence>
<gene>
    <name evidence="7" type="ORF">E3O23_17615</name>
</gene>
<keyword evidence="4 5" id="KW-0472">Membrane</keyword>
<dbReference type="PANTHER" id="PTHR11814">
    <property type="entry name" value="SULFATE TRANSPORTER"/>
    <property type="match status" value="1"/>
</dbReference>
<feature type="transmembrane region" description="Helical" evidence="5">
    <location>
        <begin position="130"/>
        <end position="149"/>
    </location>
</feature>
<feature type="transmembrane region" description="Helical" evidence="5">
    <location>
        <begin position="100"/>
        <end position="124"/>
    </location>
</feature>
<dbReference type="Pfam" id="PF01740">
    <property type="entry name" value="STAS"/>
    <property type="match status" value="1"/>
</dbReference>